<evidence type="ECO:0000313" key="4">
    <source>
        <dbReference type="Proteomes" id="UP000279236"/>
    </source>
</evidence>
<dbReference type="RefSeq" id="XP_028478287.1">
    <property type="nucleotide sequence ID" value="XM_028621835.1"/>
</dbReference>
<evidence type="ECO:0000256" key="2">
    <source>
        <dbReference type="SAM" id="Phobius"/>
    </source>
</evidence>
<dbReference type="GeneID" id="39590913"/>
<dbReference type="AlphaFoldDB" id="A0A427Y163"/>
<accession>A0A427Y163</accession>
<dbReference type="GO" id="GO:0005743">
    <property type="term" value="C:mitochondrial inner membrane"/>
    <property type="evidence" value="ECO:0007669"/>
    <property type="project" value="TreeGrafter"/>
</dbReference>
<dbReference type="EMBL" id="RSCE01000003">
    <property type="protein sequence ID" value="RSH84839.1"/>
    <property type="molecule type" value="Genomic_DNA"/>
</dbReference>
<keyword evidence="2" id="KW-0812">Transmembrane</keyword>
<dbReference type="InterPro" id="IPR014807">
    <property type="entry name" value="Coa1"/>
</dbReference>
<feature type="compositionally biased region" description="Pro residues" evidence="1">
    <location>
        <begin position="34"/>
        <end position="43"/>
    </location>
</feature>
<feature type="compositionally biased region" description="Basic and acidic residues" evidence="1">
    <location>
        <begin position="99"/>
        <end position="113"/>
    </location>
</feature>
<sequence>MPSLARLPLPLLARARGSVAAPLACRRFASATTTPPPGSPPPNNDTNSNVPHTPPTPGAGGHKVLEPTTFDGKAAPRDVHNRPGLLRRGLPPASTNKLKPWEEEQRKRVDAQRRAMAVSGDVPRTAFHRSTDEPQNFDGPSRPRLVYTRPAGRALPRLKNRLPLYIGMAALGLGSWGLFILYATNNERLSSSVVRQVTFQLRNSADVAAVLGDGVRLERNWWGGDPWIHGNINLMQGRIDLKFRVQGSKQFGTVMFTAIRPEQSSPWRIVRYKLTSDSGDVVRLEETAIRNVD</sequence>
<comment type="caution">
    <text evidence="3">The sequence shown here is derived from an EMBL/GenBank/DDBJ whole genome shotgun (WGS) entry which is preliminary data.</text>
</comment>
<name>A0A427Y163_9TREE</name>
<gene>
    <name evidence="3" type="ORF">EHS24_006370</name>
</gene>
<reference evidence="3 4" key="1">
    <citation type="submission" date="2018-11" db="EMBL/GenBank/DDBJ databases">
        <title>Genome sequence of Apiotrichum porosum DSM 27194.</title>
        <authorList>
            <person name="Aliyu H."/>
            <person name="Gorte O."/>
            <person name="Ochsenreither K."/>
        </authorList>
    </citation>
    <scope>NUCLEOTIDE SEQUENCE [LARGE SCALE GENOMIC DNA]</scope>
    <source>
        <strain evidence="3 4">DSM 27194</strain>
    </source>
</reference>
<dbReference type="InterPro" id="IPR042432">
    <property type="entry name" value="Coa1_fungi"/>
</dbReference>
<keyword evidence="4" id="KW-1185">Reference proteome</keyword>
<keyword evidence="2" id="KW-1133">Transmembrane helix</keyword>
<dbReference type="Proteomes" id="UP000279236">
    <property type="component" value="Unassembled WGS sequence"/>
</dbReference>
<evidence type="ECO:0000256" key="1">
    <source>
        <dbReference type="SAM" id="MobiDB-lite"/>
    </source>
</evidence>
<dbReference type="STRING" id="105984.A0A427Y163"/>
<proteinExistence type="predicted"/>
<organism evidence="3 4">
    <name type="scientific">Apiotrichum porosum</name>
    <dbReference type="NCBI Taxonomy" id="105984"/>
    <lineage>
        <taxon>Eukaryota</taxon>
        <taxon>Fungi</taxon>
        <taxon>Dikarya</taxon>
        <taxon>Basidiomycota</taxon>
        <taxon>Agaricomycotina</taxon>
        <taxon>Tremellomycetes</taxon>
        <taxon>Trichosporonales</taxon>
        <taxon>Trichosporonaceae</taxon>
        <taxon>Apiotrichum</taxon>
    </lineage>
</organism>
<evidence type="ECO:0000313" key="3">
    <source>
        <dbReference type="EMBL" id="RSH84839.1"/>
    </source>
</evidence>
<dbReference type="OrthoDB" id="2100652at2759"/>
<dbReference type="PANTHER" id="PTHR28523:SF1">
    <property type="entry name" value="CYTOCHROME C OXIDASE ASSEMBLY FACTOR 1"/>
    <property type="match status" value="1"/>
</dbReference>
<protein>
    <submittedName>
        <fullName evidence="3">Uncharacterized protein</fullName>
    </submittedName>
</protein>
<keyword evidence="2" id="KW-0472">Membrane</keyword>
<dbReference type="GO" id="GO:0033617">
    <property type="term" value="P:mitochondrial respiratory chain complex IV assembly"/>
    <property type="evidence" value="ECO:0007669"/>
    <property type="project" value="InterPro"/>
</dbReference>
<dbReference type="Pfam" id="PF08695">
    <property type="entry name" value="Coa1"/>
    <property type="match status" value="1"/>
</dbReference>
<dbReference type="PANTHER" id="PTHR28523">
    <property type="entry name" value="CYTOCHROME C OXIDASE ASSEMBLY FACTOR 1"/>
    <property type="match status" value="1"/>
</dbReference>
<feature type="transmembrane region" description="Helical" evidence="2">
    <location>
        <begin position="162"/>
        <end position="182"/>
    </location>
</feature>
<feature type="region of interest" description="Disordered" evidence="1">
    <location>
        <begin position="30"/>
        <end position="117"/>
    </location>
</feature>